<protein>
    <submittedName>
        <fullName evidence="1">Uncharacterized protein</fullName>
    </submittedName>
</protein>
<reference evidence="1" key="1">
    <citation type="submission" date="2022-08" db="UniProtKB">
        <authorList>
            <consortium name="EnsemblMetazoa"/>
        </authorList>
    </citation>
    <scope>IDENTIFICATION</scope>
</reference>
<organism evidence="1">
    <name type="scientific">Anopheles coluzzii</name>
    <name type="common">African malaria mosquito</name>
    <dbReference type="NCBI Taxonomy" id="1518534"/>
    <lineage>
        <taxon>Eukaryota</taxon>
        <taxon>Metazoa</taxon>
        <taxon>Ecdysozoa</taxon>
        <taxon>Arthropoda</taxon>
        <taxon>Hexapoda</taxon>
        <taxon>Insecta</taxon>
        <taxon>Pterygota</taxon>
        <taxon>Neoptera</taxon>
        <taxon>Endopterygota</taxon>
        <taxon>Diptera</taxon>
        <taxon>Nematocera</taxon>
        <taxon>Culicoidea</taxon>
        <taxon>Culicidae</taxon>
        <taxon>Anophelinae</taxon>
        <taxon>Anopheles</taxon>
    </lineage>
</organism>
<evidence type="ECO:0000313" key="1">
    <source>
        <dbReference type="EnsemblMetazoa" id="ACOM027418-PA.1"/>
    </source>
</evidence>
<name>A0A8W7P9R6_ANOCL</name>
<dbReference type="AlphaFoldDB" id="A0A8W7P9R6"/>
<dbReference type="EnsemblMetazoa" id="ACOM027418-RA">
    <property type="protein sequence ID" value="ACOM027418-PA.1"/>
    <property type="gene ID" value="ACOM027418"/>
</dbReference>
<accession>A0A8W7P9R6</accession>
<proteinExistence type="predicted"/>
<dbReference type="Proteomes" id="UP000075882">
    <property type="component" value="Unassembled WGS sequence"/>
</dbReference>
<sequence length="247" mass="28184">MPRKCCSGVREFFTLACSLPKCSLRVRVINFTLLAPYTLHSYPLIDSTFSLRHPQKPDLFRSKLILSMSMWLQMTGACRRRFTASRLGRMPSMFSSSMLRMCSTDTSPLRLPRCQVLLSKPSSVVSMRTFEPRLNTLYVSLGQTRDISGTQLVLQQLGHVRDALDVPLQITHLQDGGQNVRITGAYGFLYDWEEQSKGRIPKYRIRAVNDDSWLLCVCCHAQVAVGQLYGSFKEACELHLQFYFLNV</sequence>